<sequence length="337" mass="38145">MAFTQRYGYGSAGFFEVVQGFHPRGIPKSEARGGAGVAVNKVKKYLAKMDRAVDYDFYDDDDLRYVRFKSPFNRRPLIGRRPPNAGKRTLRLLGSSSMEYLRQWCANRSNRGLCSSAIKPLPTIPTSLYWLTKSAPTPPHLLRLRPPSSAPPLTNDGYGSPRFQEIAQGFHPREIPWSVARGGAGVAVKNVKHYLAKMDKAVNYDYYCDDELRYTRFKSPFDRRPIVGRRTRHRKNEGKRTLRLVGDSTADYMQQCDCDARAHAQKPRQKKIHADQGWLEGGFAGTYYSGFISKRARGSDRPPAWPDSRFAPSPPSCCDERIGRRRGEATGLETGKF</sequence>
<feature type="compositionally biased region" description="Basic and acidic residues" evidence="1">
    <location>
        <begin position="318"/>
        <end position="328"/>
    </location>
</feature>
<comment type="caution">
    <text evidence="2">The sequence shown here is derived from an EMBL/GenBank/DDBJ whole genome shotgun (WGS) entry which is preliminary data.</text>
</comment>
<dbReference type="OrthoDB" id="580641at2759"/>
<dbReference type="EMBL" id="JACEFO010001783">
    <property type="protein sequence ID" value="KAF8702888.1"/>
    <property type="molecule type" value="Genomic_DNA"/>
</dbReference>
<evidence type="ECO:0000256" key="1">
    <source>
        <dbReference type="SAM" id="MobiDB-lite"/>
    </source>
</evidence>
<dbReference type="Proteomes" id="UP000636709">
    <property type="component" value="Unassembled WGS sequence"/>
</dbReference>
<keyword evidence="3" id="KW-1185">Reference proteome</keyword>
<gene>
    <name evidence="2" type="ORF">HU200_032724</name>
</gene>
<reference evidence="2" key="1">
    <citation type="submission" date="2020-07" db="EMBL/GenBank/DDBJ databases">
        <title>Genome sequence and genetic diversity analysis of an under-domesticated orphan crop, white fonio (Digitaria exilis).</title>
        <authorList>
            <person name="Bennetzen J.L."/>
            <person name="Chen S."/>
            <person name="Ma X."/>
            <person name="Wang X."/>
            <person name="Yssel A.E.J."/>
            <person name="Chaluvadi S.R."/>
            <person name="Johnson M."/>
            <person name="Gangashetty P."/>
            <person name="Hamidou F."/>
            <person name="Sanogo M.D."/>
            <person name="Zwaenepoel A."/>
            <person name="Wallace J."/>
            <person name="Van De Peer Y."/>
            <person name="Van Deynze A."/>
        </authorList>
    </citation>
    <scope>NUCLEOTIDE SEQUENCE</scope>
    <source>
        <tissue evidence="2">Leaves</tissue>
    </source>
</reference>
<evidence type="ECO:0000313" key="2">
    <source>
        <dbReference type="EMBL" id="KAF8702888.1"/>
    </source>
</evidence>
<feature type="region of interest" description="Disordered" evidence="1">
    <location>
        <begin position="297"/>
        <end position="337"/>
    </location>
</feature>
<dbReference type="AlphaFoldDB" id="A0A835BWR0"/>
<proteinExistence type="predicted"/>
<name>A0A835BWR0_9POAL</name>
<protein>
    <submittedName>
        <fullName evidence="2">Uncharacterized protein</fullName>
    </submittedName>
</protein>
<accession>A0A835BWR0</accession>
<organism evidence="2 3">
    <name type="scientific">Digitaria exilis</name>
    <dbReference type="NCBI Taxonomy" id="1010633"/>
    <lineage>
        <taxon>Eukaryota</taxon>
        <taxon>Viridiplantae</taxon>
        <taxon>Streptophyta</taxon>
        <taxon>Embryophyta</taxon>
        <taxon>Tracheophyta</taxon>
        <taxon>Spermatophyta</taxon>
        <taxon>Magnoliopsida</taxon>
        <taxon>Liliopsida</taxon>
        <taxon>Poales</taxon>
        <taxon>Poaceae</taxon>
        <taxon>PACMAD clade</taxon>
        <taxon>Panicoideae</taxon>
        <taxon>Panicodae</taxon>
        <taxon>Paniceae</taxon>
        <taxon>Anthephorinae</taxon>
        <taxon>Digitaria</taxon>
    </lineage>
</organism>
<evidence type="ECO:0000313" key="3">
    <source>
        <dbReference type="Proteomes" id="UP000636709"/>
    </source>
</evidence>